<dbReference type="InterPro" id="IPR036361">
    <property type="entry name" value="SAP_dom_sf"/>
</dbReference>
<organism evidence="4 5">
    <name type="scientific">Cyclostephanos tholiformis</name>
    <dbReference type="NCBI Taxonomy" id="382380"/>
    <lineage>
        <taxon>Eukaryota</taxon>
        <taxon>Sar</taxon>
        <taxon>Stramenopiles</taxon>
        <taxon>Ochrophyta</taxon>
        <taxon>Bacillariophyta</taxon>
        <taxon>Coscinodiscophyceae</taxon>
        <taxon>Thalassiosirophycidae</taxon>
        <taxon>Stephanodiscales</taxon>
        <taxon>Stephanodiscaceae</taxon>
        <taxon>Cyclostephanos</taxon>
    </lineage>
</organism>
<evidence type="ECO:0000256" key="1">
    <source>
        <dbReference type="SAM" id="MobiDB-lite"/>
    </source>
</evidence>
<keyword evidence="2" id="KW-1133">Transmembrane helix</keyword>
<protein>
    <recommendedName>
        <fullName evidence="3">SAP domain-containing protein</fullName>
    </recommendedName>
</protein>
<dbReference type="EMBL" id="JALLPB020000766">
    <property type="protein sequence ID" value="KAL3806630.1"/>
    <property type="molecule type" value="Genomic_DNA"/>
</dbReference>
<proteinExistence type="predicted"/>
<keyword evidence="2" id="KW-0472">Membrane</keyword>
<keyword evidence="5" id="KW-1185">Reference proteome</keyword>
<dbReference type="Gene3D" id="1.10.720.30">
    <property type="entry name" value="SAP domain"/>
    <property type="match status" value="1"/>
</dbReference>
<keyword evidence="2" id="KW-0812">Transmembrane</keyword>
<comment type="caution">
    <text evidence="4">The sequence shown here is derived from an EMBL/GenBank/DDBJ whole genome shotgun (WGS) entry which is preliminary data.</text>
</comment>
<dbReference type="PROSITE" id="PS50800">
    <property type="entry name" value="SAP"/>
    <property type="match status" value="1"/>
</dbReference>
<reference evidence="4 5" key="1">
    <citation type="submission" date="2024-10" db="EMBL/GenBank/DDBJ databases">
        <title>Updated reference genomes for cyclostephanoid diatoms.</title>
        <authorList>
            <person name="Roberts W.R."/>
            <person name="Alverson A.J."/>
        </authorList>
    </citation>
    <scope>NUCLEOTIDE SEQUENCE [LARGE SCALE GENOMIC DNA]</scope>
    <source>
        <strain evidence="4 5">AJA228-03</strain>
    </source>
</reference>
<dbReference type="Gene3D" id="3.40.50.1010">
    <property type="entry name" value="5'-nuclease"/>
    <property type="match status" value="1"/>
</dbReference>
<feature type="domain" description="SAP" evidence="3">
    <location>
        <begin position="615"/>
        <end position="649"/>
    </location>
</feature>
<dbReference type="CDD" id="cd18722">
    <property type="entry name" value="PIN_NicB-like"/>
    <property type="match status" value="1"/>
</dbReference>
<gene>
    <name evidence="4" type="ORF">ACHAXA_009985</name>
</gene>
<name>A0ABD3R1N4_9STRA</name>
<evidence type="ECO:0000313" key="5">
    <source>
        <dbReference type="Proteomes" id="UP001530377"/>
    </source>
</evidence>
<accession>A0ABD3R1N4</accession>
<dbReference type="AlphaFoldDB" id="A0ABD3R1N4"/>
<evidence type="ECO:0000256" key="2">
    <source>
        <dbReference type="SAM" id="Phobius"/>
    </source>
</evidence>
<dbReference type="SMART" id="SM00513">
    <property type="entry name" value="SAP"/>
    <property type="match status" value="1"/>
</dbReference>
<dbReference type="Pfam" id="PF01936">
    <property type="entry name" value="NYN"/>
    <property type="match status" value="1"/>
</dbReference>
<dbReference type="Proteomes" id="UP001530377">
    <property type="component" value="Unassembled WGS sequence"/>
</dbReference>
<evidence type="ECO:0000259" key="3">
    <source>
        <dbReference type="PROSITE" id="PS50800"/>
    </source>
</evidence>
<dbReference type="InterPro" id="IPR021139">
    <property type="entry name" value="NYN"/>
</dbReference>
<dbReference type="SUPFAM" id="SSF68906">
    <property type="entry name" value="SAP domain"/>
    <property type="match status" value="1"/>
</dbReference>
<evidence type="ECO:0000313" key="4">
    <source>
        <dbReference type="EMBL" id="KAL3806630.1"/>
    </source>
</evidence>
<dbReference type="InterPro" id="IPR003034">
    <property type="entry name" value="SAP_dom"/>
</dbReference>
<dbReference type="Pfam" id="PF02037">
    <property type="entry name" value="SAP"/>
    <property type="match status" value="1"/>
</dbReference>
<sequence>MIGEARGRMRRSGSVAWTCHYNKFEVHTARQNMLFLCIMLGIGHSMMLVSPMALSNYNCHRWTGIHPTRMPPICNKEQKSRSTRIRIGTTSSRKINALNSASKIISDACLEEDDFDDVLDKDGHSSTETKVSDDEGDDVSADEYFGRFISEALKDEEMNKNSATTKVLLSPISKDSSSSPDDGDVRCMIQQQQQQIDLLMKLVKQGRQQFPLQSETTDRIDTTETNAAPPFTSEISSKQEVKNVAPLKAMLFIDGTWLYYSLNTRNPKRDVIIAKFGMGWQNNYKVDWQALPRCICAQIERQRNSKTSFSGSDRPLEISRVMVFTSAKKETDPNSIRMRMFRDMANANYDVYMMETTGQGEKCVDIQLAVEMLHYATVPNAYDVAILLSGDKDFVPALVRTRQKGKQVCISSMRAGCNRVLYESYPHIRDYDVVWLESFLDELIVPISQEERGRRDRAGYASSFTMMRVVRDFVEGAPDHEWVSSRDIGKYLKNIEIGDSNMLEELKQVHGGLRTFLMERGCNLFEVKFPDAGALRGRGEFSFWVRVIGDSDSTLLNEFKRTQFFTKEEKQFLEGYRKEKYVVDDSYEHTTTISNYLEDSEVDSFENKSSPPIDFSQLTVVRLKEICRERGLHVTGNKDALIDRLEQNRFKEHEIIKKNRKELKDAGVRVSTKKTIRPKAIGIATKSPPSLDHLIPAGGNIYASTLPQMDMGKTRNSRGSSTTTDAAVTAHLEALIIEYLTASGGSAGSRDIGRYLAANSDSLKGNRSALSELKENYGSLLAFILSRENHFSVMDKPGRPGNGDDTGFPIKLKKSR</sequence>
<feature type="region of interest" description="Disordered" evidence="1">
    <location>
        <begin position="794"/>
        <end position="816"/>
    </location>
</feature>
<feature type="transmembrane region" description="Helical" evidence="2">
    <location>
        <begin position="33"/>
        <end position="54"/>
    </location>
</feature>